<accession>M2R2G8</accession>
<keyword evidence="3" id="KW-1185">Reference proteome</keyword>
<evidence type="ECO:0000313" key="2">
    <source>
        <dbReference type="EMBL" id="EMD33091.1"/>
    </source>
</evidence>
<dbReference type="AlphaFoldDB" id="M2R2G8"/>
<organism evidence="2 3">
    <name type="scientific">Ceriporiopsis subvermispora (strain B)</name>
    <name type="common">White-rot fungus</name>
    <name type="synonym">Gelatoporia subvermispora</name>
    <dbReference type="NCBI Taxonomy" id="914234"/>
    <lineage>
        <taxon>Eukaryota</taxon>
        <taxon>Fungi</taxon>
        <taxon>Dikarya</taxon>
        <taxon>Basidiomycota</taxon>
        <taxon>Agaricomycotina</taxon>
        <taxon>Agaricomycetes</taxon>
        <taxon>Polyporales</taxon>
        <taxon>Gelatoporiaceae</taxon>
        <taxon>Gelatoporia</taxon>
    </lineage>
</organism>
<name>M2R2G8_CERS8</name>
<gene>
    <name evidence="2" type="ORF">CERSUDRAFT_98699</name>
</gene>
<dbReference type="EMBL" id="KB445807">
    <property type="protein sequence ID" value="EMD33091.1"/>
    <property type="molecule type" value="Genomic_DNA"/>
</dbReference>
<dbReference type="Proteomes" id="UP000016930">
    <property type="component" value="Unassembled WGS sequence"/>
</dbReference>
<sequence length="262" mass="27841">MHPAPPRLPAPYSPRGAAHALPQRAAQHRGWRRCSWTDTARARPSCECVQSPGRGDRQRGTRTSACVFAPACNARPLRRATVAPSIRTPPAAQRPAIKAAVCCTIEHGRPLARGPPLRPARARHVVCALATRCVPSLERTARARAGGSRRTAPPPPRPHSMAAPACAGSVLWPSSLVVRPCQRSAHPEWAYLLAARPVPPVSPLCTRPKELTRAVRGLAAPGPVLACRGGSELAGREAVAGQLGAFAGIRAVDKRRTAARTR</sequence>
<evidence type="ECO:0000313" key="3">
    <source>
        <dbReference type="Proteomes" id="UP000016930"/>
    </source>
</evidence>
<proteinExistence type="predicted"/>
<protein>
    <submittedName>
        <fullName evidence="2">Uncharacterized protein</fullName>
    </submittedName>
</protein>
<evidence type="ECO:0000256" key="1">
    <source>
        <dbReference type="SAM" id="MobiDB-lite"/>
    </source>
</evidence>
<feature type="region of interest" description="Disordered" evidence="1">
    <location>
        <begin position="140"/>
        <end position="162"/>
    </location>
</feature>
<reference evidence="2 3" key="1">
    <citation type="journal article" date="2012" name="Proc. Natl. Acad. Sci. U.S.A.">
        <title>Comparative genomics of Ceriporiopsis subvermispora and Phanerochaete chrysosporium provide insight into selective ligninolysis.</title>
        <authorList>
            <person name="Fernandez-Fueyo E."/>
            <person name="Ruiz-Duenas F.J."/>
            <person name="Ferreira P."/>
            <person name="Floudas D."/>
            <person name="Hibbett D.S."/>
            <person name="Canessa P."/>
            <person name="Larrondo L.F."/>
            <person name="James T.Y."/>
            <person name="Seelenfreund D."/>
            <person name="Lobos S."/>
            <person name="Polanco R."/>
            <person name="Tello M."/>
            <person name="Honda Y."/>
            <person name="Watanabe T."/>
            <person name="Watanabe T."/>
            <person name="Ryu J.S."/>
            <person name="Kubicek C.P."/>
            <person name="Schmoll M."/>
            <person name="Gaskell J."/>
            <person name="Hammel K.E."/>
            <person name="St John F.J."/>
            <person name="Vanden Wymelenberg A."/>
            <person name="Sabat G."/>
            <person name="Splinter BonDurant S."/>
            <person name="Syed K."/>
            <person name="Yadav J.S."/>
            <person name="Doddapaneni H."/>
            <person name="Subramanian V."/>
            <person name="Lavin J.L."/>
            <person name="Oguiza J.A."/>
            <person name="Perez G."/>
            <person name="Pisabarro A.G."/>
            <person name="Ramirez L."/>
            <person name="Santoyo F."/>
            <person name="Master E."/>
            <person name="Coutinho P.M."/>
            <person name="Henrissat B."/>
            <person name="Lombard V."/>
            <person name="Magnuson J.K."/>
            <person name="Kuees U."/>
            <person name="Hori C."/>
            <person name="Igarashi K."/>
            <person name="Samejima M."/>
            <person name="Held B.W."/>
            <person name="Barry K.W."/>
            <person name="LaButti K.M."/>
            <person name="Lapidus A."/>
            <person name="Lindquist E.A."/>
            <person name="Lucas S.M."/>
            <person name="Riley R."/>
            <person name="Salamov A.A."/>
            <person name="Hoffmeister D."/>
            <person name="Schwenk D."/>
            <person name="Hadar Y."/>
            <person name="Yarden O."/>
            <person name="de Vries R.P."/>
            <person name="Wiebenga A."/>
            <person name="Stenlid J."/>
            <person name="Eastwood D."/>
            <person name="Grigoriev I.V."/>
            <person name="Berka R.M."/>
            <person name="Blanchette R.A."/>
            <person name="Kersten P."/>
            <person name="Martinez A.T."/>
            <person name="Vicuna R."/>
            <person name="Cullen D."/>
        </authorList>
    </citation>
    <scope>NUCLEOTIDE SEQUENCE [LARGE SCALE GENOMIC DNA]</scope>
    <source>
        <strain evidence="2 3">B</strain>
    </source>
</reference>
<dbReference type="HOGENOM" id="CLU_1061733_0_0_1"/>